<accession>A0A820XJ89</accession>
<name>A0A820XJ89_9BILA</name>
<evidence type="ECO:0000313" key="1">
    <source>
        <dbReference type="EMBL" id="CAF4532074.1"/>
    </source>
</evidence>
<comment type="caution">
    <text evidence="1">The sequence shown here is derived from an EMBL/GenBank/DDBJ whole genome shotgun (WGS) entry which is preliminary data.</text>
</comment>
<gene>
    <name evidence="1" type="ORF">UJA718_LOCUS28267</name>
</gene>
<dbReference type="AlphaFoldDB" id="A0A820XJ89"/>
<reference evidence="1" key="1">
    <citation type="submission" date="2021-02" db="EMBL/GenBank/DDBJ databases">
        <authorList>
            <person name="Nowell W R."/>
        </authorList>
    </citation>
    <scope>NUCLEOTIDE SEQUENCE</scope>
</reference>
<organism evidence="1 2">
    <name type="scientific">Rotaria socialis</name>
    <dbReference type="NCBI Taxonomy" id="392032"/>
    <lineage>
        <taxon>Eukaryota</taxon>
        <taxon>Metazoa</taxon>
        <taxon>Spiralia</taxon>
        <taxon>Gnathifera</taxon>
        <taxon>Rotifera</taxon>
        <taxon>Eurotatoria</taxon>
        <taxon>Bdelloidea</taxon>
        <taxon>Philodinida</taxon>
        <taxon>Philodinidae</taxon>
        <taxon>Rotaria</taxon>
    </lineage>
</organism>
<keyword evidence="2" id="KW-1185">Reference proteome</keyword>
<proteinExistence type="predicted"/>
<protein>
    <submittedName>
        <fullName evidence="1">Uncharacterized protein</fullName>
    </submittedName>
</protein>
<sequence length="162" mass="18269">MKNKKRIIGETIDIHYYGPSLNDKCNIGDFVGLRIDKVDRTNTNPKLLPCVIIAKEEEKEKLACVHRVINQWWTFTSLVGLFTVPHELTHLKLEDLQEIPMITASKLYVRGAVNGICCSCKGGCKTKQCACKRNQVFLFNKPRSSNPTVGTYRNTSDPTGIQ</sequence>
<evidence type="ECO:0000313" key="2">
    <source>
        <dbReference type="Proteomes" id="UP000663873"/>
    </source>
</evidence>
<dbReference type="Proteomes" id="UP000663873">
    <property type="component" value="Unassembled WGS sequence"/>
</dbReference>
<dbReference type="EMBL" id="CAJOBP010008311">
    <property type="protein sequence ID" value="CAF4532074.1"/>
    <property type="molecule type" value="Genomic_DNA"/>
</dbReference>